<sequence length="76" mass="8617">MAHGTNQTMTRSNAARRDSIPGIGERLVMLFDRLATWSERRRQRRALEALPDHLLADIGISRADAATEAEKPFWRG</sequence>
<name>A0ABU0MGK0_9PROT</name>
<evidence type="ECO:0000313" key="2">
    <source>
        <dbReference type="EMBL" id="MDQ0532558.1"/>
    </source>
</evidence>
<dbReference type="Proteomes" id="UP001244552">
    <property type="component" value="Unassembled WGS sequence"/>
</dbReference>
<dbReference type="Pfam" id="PF06568">
    <property type="entry name" value="YjiS-like"/>
    <property type="match status" value="1"/>
</dbReference>
<feature type="domain" description="YjiS-like" evidence="1">
    <location>
        <begin position="30"/>
        <end position="65"/>
    </location>
</feature>
<protein>
    <submittedName>
        <fullName evidence="2">Uncharacterized protein YjiS (DUF1127 family)</fullName>
    </submittedName>
</protein>
<evidence type="ECO:0000313" key="3">
    <source>
        <dbReference type="Proteomes" id="UP001244552"/>
    </source>
</evidence>
<dbReference type="InterPro" id="IPR009506">
    <property type="entry name" value="YjiS-like"/>
</dbReference>
<gene>
    <name evidence="2" type="ORF">QO018_001402</name>
</gene>
<accession>A0ABU0MGK0</accession>
<evidence type="ECO:0000259" key="1">
    <source>
        <dbReference type="Pfam" id="PF06568"/>
    </source>
</evidence>
<dbReference type="EMBL" id="JAUSVU010000003">
    <property type="protein sequence ID" value="MDQ0532558.1"/>
    <property type="molecule type" value="Genomic_DNA"/>
</dbReference>
<reference evidence="2 3" key="1">
    <citation type="submission" date="2023-07" db="EMBL/GenBank/DDBJ databases">
        <title>Genomic Encyclopedia of Type Strains, Phase IV (KMG-IV): sequencing the most valuable type-strain genomes for metagenomic binning, comparative biology and taxonomic classification.</title>
        <authorList>
            <person name="Goeker M."/>
        </authorList>
    </citation>
    <scope>NUCLEOTIDE SEQUENCE [LARGE SCALE GENOMIC DNA]</scope>
    <source>
        <strain evidence="2 3">DSM 19922</strain>
    </source>
</reference>
<dbReference type="RefSeq" id="WP_209979558.1">
    <property type="nucleotide sequence ID" value="NZ_JAGINO010000003.1"/>
</dbReference>
<comment type="caution">
    <text evidence="2">The sequence shown here is derived from an EMBL/GenBank/DDBJ whole genome shotgun (WGS) entry which is preliminary data.</text>
</comment>
<keyword evidence="3" id="KW-1185">Reference proteome</keyword>
<organism evidence="2 3">
    <name type="scientific">Azospirillum picis</name>
    <dbReference type="NCBI Taxonomy" id="488438"/>
    <lineage>
        <taxon>Bacteria</taxon>
        <taxon>Pseudomonadati</taxon>
        <taxon>Pseudomonadota</taxon>
        <taxon>Alphaproteobacteria</taxon>
        <taxon>Rhodospirillales</taxon>
        <taxon>Azospirillaceae</taxon>
        <taxon>Azospirillum</taxon>
    </lineage>
</organism>
<proteinExistence type="predicted"/>